<evidence type="ECO:0000313" key="11">
    <source>
        <dbReference type="EMBL" id="RYQ93392.1"/>
    </source>
</evidence>
<dbReference type="InterPro" id="IPR039525">
    <property type="entry name" value="RNF126-like_zinc-ribbon"/>
</dbReference>
<evidence type="ECO:0000256" key="5">
    <source>
        <dbReference type="ARBA" id="ARBA00022771"/>
    </source>
</evidence>
<feature type="domain" description="RING-type" evidence="10">
    <location>
        <begin position="210"/>
        <end position="251"/>
    </location>
</feature>
<keyword evidence="4" id="KW-0479">Metal-binding</keyword>
<dbReference type="EMBL" id="SDMP01000019">
    <property type="protein sequence ID" value="RYQ93392.1"/>
    <property type="molecule type" value="Genomic_DNA"/>
</dbReference>
<dbReference type="GO" id="GO:0061630">
    <property type="term" value="F:ubiquitin protein ligase activity"/>
    <property type="evidence" value="ECO:0007669"/>
    <property type="project" value="UniProtKB-EC"/>
</dbReference>
<dbReference type="PANTHER" id="PTHR15710:SF208">
    <property type="entry name" value="E3 UBIQUITIN-PROTEIN LIGASE RING1-LIKE"/>
    <property type="match status" value="1"/>
</dbReference>
<dbReference type="GO" id="GO:0005737">
    <property type="term" value="C:cytoplasm"/>
    <property type="evidence" value="ECO:0007669"/>
    <property type="project" value="TreeGrafter"/>
</dbReference>
<evidence type="ECO:0000256" key="9">
    <source>
        <dbReference type="SAM" id="MobiDB-lite"/>
    </source>
</evidence>
<dbReference type="STRING" id="3818.A0A444XUJ1"/>
<keyword evidence="6" id="KW-0833">Ubl conjugation pathway</keyword>
<evidence type="ECO:0000313" key="12">
    <source>
        <dbReference type="Proteomes" id="UP000289738"/>
    </source>
</evidence>
<dbReference type="InterPro" id="IPR013083">
    <property type="entry name" value="Znf_RING/FYVE/PHD"/>
</dbReference>
<evidence type="ECO:0000259" key="10">
    <source>
        <dbReference type="PROSITE" id="PS50089"/>
    </source>
</evidence>
<accession>A0A444XUJ1</accession>
<dbReference type="CDD" id="cd16667">
    <property type="entry name" value="RING-H2_RNF126-like"/>
    <property type="match status" value="1"/>
</dbReference>
<comment type="caution">
    <text evidence="11">The sequence shown here is derived from an EMBL/GenBank/DDBJ whole genome shotgun (WGS) entry which is preliminary data.</text>
</comment>
<evidence type="ECO:0000256" key="2">
    <source>
        <dbReference type="ARBA" id="ARBA00012483"/>
    </source>
</evidence>
<gene>
    <name evidence="11" type="ORF">Ahy_B09g099671</name>
</gene>
<dbReference type="FunFam" id="3.30.40.10:FF:000022">
    <property type="entry name" value="E3 ubiquitin-protein ligase RING1-like"/>
    <property type="match status" value="1"/>
</dbReference>
<evidence type="ECO:0000256" key="7">
    <source>
        <dbReference type="ARBA" id="ARBA00022833"/>
    </source>
</evidence>
<evidence type="ECO:0000256" key="3">
    <source>
        <dbReference type="ARBA" id="ARBA00022679"/>
    </source>
</evidence>
<reference evidence="11 12" key="1">
    <citation type="submission" date="2019-01" db="EMBL/GenBank/DDBJ databases">
        <title>Sequencing of cultivated peanut Arachis hypogaea provides insights into genome evolution and oil improvement.</title>
        <authorList>
            <person name="Chen X."/>
        </authorList>
    </citation>
    <scope>NUCLEOTIDE SEQUENCE [LARGE SCALE GENOMIC DNA]</scope>
    <source>
        <strain evidence="12">cv. Fuhuasheng</strain>
        <tissue evidence="11">Leaves</tissue>
    </source>
</reference>
<keyword evidence="5 8" id="KW-0863">Zinc-finger</keyword>
<organism evidence="11 12">
    <name type="scientific">Arachis hypogaea</name>
    <name type="common">Peanut</name>
    <dbReference type="NCBI Taxonomy" id="3818"/>
    <lineage>
        <taxon>Eukaryota</taxon>
        <taxon>Viridiplantae</taxon>
        <taxon>Streptophyta</taxon>
        <taxon>Embryophyta</taxon>
        <taxon>Tracheophyta</taxon>
        <taxon>Spermatophyta</taxon>
        <taxon>Magnoliopsida</taxon>
        <taxon>eudicotyledons</taxon>
        <taxon>Gunneridae</taxon>
        <taxon>Pentapetalae</taxon>
        <taxon>rosids</taxon>
        <taxon>fabids</taxon>
        <taxon>Fabales</taxon>
        <taxon>Fabaceae</taxon>
        <taxon>Papilionoideae</taxon>
        <taxon>50 kb inversion clade</taxon>
        <taxon>dalbergioids sensu lato</taxon>
        <taxon>Dalbergieae</taxon>
        <taxon>Pterocarpus clade</taxon>
        <taxon>Arachis</taxon>
    </lineage>
</organism>
<dbReference type="InterPro" id="IPR001841">
    <property type="entry name" value="Znf_RING"/>
</dbReference>
<dbReference type="Proteomes" id="UP000289738">
    <property type="component" value="Chromosome B09"/>
</dbReference>
<dbReference type="SMART" id="SM00184">
    <property type="entry name" value="RING"/>
    <property type="match status" value="1"/>
</dbReference>
<dbReference type="Pfam" id="PF14369">
    <property type="entry name" value="Zn_ribbon_19"/>
    <property type="match status" value="1"/>
</dbReference>
<dbReference type="PANTHER" id="PTHR15710">
    <property type="entry name" value="E3 UBIQUITIN-PROTEIN LIGASE PRAJA"/>
    <property type="match status" value="1"/>
</dbReference>
<dbReference type="GO" id="GO:0016567">
    <property type="term" value="P:protein ubiquitination"/>
    <property type="evidence" value="ECO:0007669"/>
    <property type="project" value="TreeGrafter"/>
</dbReference>
<keyword evidence="3" id="KW-0808">Transferase</keyword>
<sequence>MSSGEAVVGGAKPYFCHVCTRRITVSDESEPFCPFCLQGFVEEFTDPNPNPNENISFSFGPDPSSDAQLPFHPLSFLPFLLSSAAAAASTTIDLQNPRIFSSSSGSTPRHEFIRSDMFDPFMFLQNHLQGLRADGANVQFEINHPSDPGFRLPANIGDYFLGPGLEQLIQQLAENDPNRYGTPPASKTAVENLPTVTVDDELLNSEHNQCAVCQDEFEKGSQVRQMPCKHVYHDDCLLPWLQLHNSCPVCRYELPTDDPDYENRNRQGDGGGDGSRSGSGSGGGGSGSGDASGGRPVPRTFRISLRYPFGSGGSPQESGDRGWESIISCWKIGNYPLALLYLWKFLSLQTRRSPSSSIEILGTVI</sequence>
<dbReference type="SUPFAM" id="SSF57850">
    <property type="entry name" value="RING/U-box"/>
    <property type="match status" value="1"/>
</dbReference>
<comment type="catalytic activity">
    <reaction evidence="1">
        <text>S-ubiquitinyl-[E2 ubiquitin-conjugating enzyme]-L-cysteine + [acceptor protein]-L-lysine = [E2 ubiquitin-conjugating enzyme]-L-cysteine + N(6)-ubiquitinyl-[acceptor protein]-L-lysine.</text>
        <dbReference type="EC" id="2.3.2.27"/>
    </reaction>
</comment>
<keyword evidence="12" id="KW-1185">Reference proteome</keyword>
<dbReference type="Gene3D" id="3.30.40.10">
    <property type="entry name" value="Zinc/RING finger domain, C3HC4 (zinc finger)"/>
    <property type="match status" value="1"/>
</dbReference>
<keyword evidence="7" id="KW-0862">Zinc</keyword>
<evidence type="ECO:0000256" key="1">
    <source>
        <dbReference type="ARBA" id="ARBA00000900"/>
    </source>
</evidence>
<name>A0A444XUJ1_ARAHY</name>
<protein>
    <recommendedName>
        <fullName evidence="2">RING-type E3 ubiquitin transferase</fullName>
        <ecNumber evidence="2">2.3.2.27</ecNumber>
    </recommendedName>
</protein>
<feature type="region of interest" description="Disordered" evidence="9">
    <location>
        <begin position="258"/>
        <end position="296"/>
    </location>
</feature>
<dbReference type="GO" id="GO:0008270">
    <property type="term" value="F:zinc ion binding"/>
    <property type="evidence" value="ECO:0007669"/>
    <property type="project" value="UniProtKB-KW"/>
</dbReference>
<proteinExistence type="predicted"/>
<evidence type="ECO:0000256" key="4">
    <source>
        <dbReference type="ARBA" id="ARBA00022723"/>
    </source>
</evidence>
<evidence type="ECO:0000256" key="6">
    <source>
        <dbReference type="ARBA" id="ARBA00022786"/>
    </source>
</evidence>
<dbReference type="AlphaFoldDB" id="A0A444XUJ1"/>
<evidence type="ECO:0000256" key="8">
    <source>
        <dbReference type="PROSITE-ProRule" id="PRU00175"/>
    </source>
</evidence>
<dbReference type="Pfam" id="PF13639">
    <property type="entry name" value="zf-RING_2"/>
    <property type="match status" value="1"/>
</dbReference>
<dbReference type="EC" id="2.3.2.27" evidence="2"/>
<feature type="compositionally biased region" description="Gly residues" evidence="9">
    <location>
        <begin position="268"/>
        <end position="292"/>
    </location>
</feature>
<dbReference type="PROSITE" id="PS50089">
    <property type="entry name" value="ZF_RING_2"/>
    <property type="match status" value="1"/>
</dbReference>